<keyword evidence="1 2" id="KW-0808">Transferase</keyword>
<evidence type="ECO:0000313" key="2">
    <source>
        <dbReference type="EMBL" id="TJY64222.1"/>
    </source>
</evidence>
<dbReference type="AlphaFoldDB" id="A0A4U0H1S0"/>
<keyword evidence="3" id="KW-1185">Reference proteome</keyword>
<dbReference type="EMBL" id="SUKA01000004">
    <property type="protein sequence ID" value="TJY64222.1"/>
    <property type="molecule type" value="Genomic_DNA"/>
</dbReference>
<evidence type="ECO:0000313" key="3">
    <source>
        <dbReference type="Proteomes" id="UP000309872"/>
    </source>
</evidence>
<dbReference type="PANTHER" id="PTHR46401:SF2">
    <property type="entry name" value="GLYCOSYLTRANSFERASE WBBK-RELATED"/>
    <property type="match status" value="1"/>
</dbReference>
<gene>
    <name evidence="2" type="ORF">FAZ19_13495</name>
</gene>
<dbReference type="GO" id="GO:0009103">
    <property type="term" value="P:lipopolysaccharide biosynthetic process"/>
    <property type="evidence" value="ECO:0007669"/>
    <property type="project" value="TreeGrafter"/>
</dbReference>
<organism evidence="2 3">
    <name type="scientific">Sphingobacterium alkalisoli</name>
    <dbReference type="NCBI Taxonomy" id="1874115"/>
    <lineage>
        <taxon>Bacteria</taxon>
        <taxon>Pseudomonadati</taxon>
        <taxon>Bacteroidota</taxon>
        <taxon>Sphingobacteriia</taxon>
        <taxon>Sphingobacteriales</taxon>
        <taxon>Sphingobacteriaceae</taxon>
        <taxon>Sphingobacterium</taxon>
    </lineage>
</organism>
<name>A0A4U0H1S0_9SPHI</name>
<evidence type="ECO:0000256" key="1">
    <source>
        <dbReference type="ARBA" id="ARBA00022679"/>
    </source>
</evidence>
<reference evidence="2 3" key="1">
    <citation type="submission" date="2019-04" db="EMBL/GenBank/DDBJ databases">
        <title>Sphingobacterium olei sp. nov., isolated from oil-contaminated soil.</title>
        <authorList>
            <person name="Liu B."/>
        </authorList>
    </citation>
    <scope>NUCLEOTIDE SEQUENCE [LARGE SCALE GENOMIC DNA]</scope>
    <source>
        <strain evidence="2 3">Y3L14</strain>
    </source>
</reference>
<accession>A0A4U0H1S0</accession>
<dbReference type="Proteomes" id="UP000309872">
    <property type="component" value="Unassembled WGS sequence"/>
</dbReference>
<protein>
    <submittedName>
        <fullName evidence="2">Glycosyltransferase family 4 protein</fullName>
    </submittedName>
</protein>
<sequence length="384" mass="45008">MVIKKKKRILYIMPNNPLIGKAGNVTRCNQMLDYFERNHETLEVDFASVLHWDEWTEKEIKQFKVRFPHISLHLIERKVPSKKIFKYIIEYKIPKLFAIKNPIDLTTFHYRKQVRRIIEKSKYDIVVVSYATWGNLVDRSMGAYLILDTHDFMTLQFKDQSSKNLIGKQLEKEIKVLNKFDEIWTYSVEEQYIFEQFTDANKVTLIPVSFPKRMIRNRDVRFDVVYVASDNPHNQRSIEWYLSEVLPQLNGVKTYIAGPICTKIGDYEGVVKLGIVEDVDQLYRYSKLTICPMLSGTGIKIKVLESLSYGLPVVTTRRGVDGLVNKSENGCIVADSAAEFAYQIRRLLSDEDYYQMHERYGLNFHRLHYSTEAEKNVLDNVFLD</sequence>
<dbReference type="PANTHER" id="PTHR46401">
    <property type="entry name" value="GLYCOSYLTRANSFERASE WBBK-RELATED"/>
    <property type="match status" value="1"/>
</dbReference>
<dbReference type="GO" id="GO:0016757">
    <property type="term" value="F:glycosyltransferase activity"/>
    <property type="evidence" value="ECO:0007669"/>
    <property type="project" value="TreeGrafter"/>
</dbReference>
<dbReference type="Gene3D" id="3.40.50.2000">
    <property type="entry name" value="Glycogen Phosphorylase B"/>
    <property type="match status" value="1"/>
</dbReference>
<proteinExistence type="predicted"/>
<dbReference type="OrthoDB" id="1059846at2"/>
<comment type="caution">
    <text evidence="2">The sequence shown here is derived from an EMBL/GenBank/DDBJ whole genome shotgun (WGS) entry which is preliminary data.</text>
</comment>
<dbReference type="SUPFAM" id="SSF53756">
    <property type="entry name" value="UDP-Glycosyltransferase/glycogen phosphorylase"/>
    <property type="match status" value="1"/>
</dbReference>
<dbReference type="Pfam" id="PF13692">
    <property type="entry name" value="Glyco_trans_1_4"/>
    <property type="match status" value="1"/>
</dbReference>